<evidence type="ECO:0000256" key="6">
    <source>
        <dbReference type="ARBA" id="ARBA00023136"/>
    </source>
</evidence>
<keyword evidence="5 9" id="KW-0798">TonB box</keyword>
<evidence type="ECO:0000256" key="2">
    <source>
        <dbReference type="ARBA" id="ARBA00022448"/>
    </source>
</evidence>
<keyword evidence="2 8" id="KW-0813">Transport</keyword>
<dbReference type="InterPro" id="IPR036942">
    <property type="entry name" value="Beta-barrel_TonB_sf"/>
</dbReference>
<dbReference type="Proteomes" id="UP001165653">
    <property type="component" value="Unassembled WGS sequence"/>
</dbReference>
<keyword evidence="6 8" id="KW-0472">Membrane</keyword>
<dbReference type="InterPro" id="IPR012910">
    <property type="entry name" value="Plug_dom"/>
</dbReference>
<keyword evidence="12" id="KW-0675">Receptor</keyword>
<dbReference type="PANTHER" id="PTHR30069">
    <property type="entry name" value="TONB-DEPENDENT OUTER MEMBRANE RECEPTOR"/>
    <property type="match status" value="1"/>
</dbReference>
<evidence type="ECO:0000256" key="5">
    <source>
        <dbReference type="ARBA" id="ARBA00023077"/>
    </source>
</evidence>
<dbReference type="Gene3D" id="2.40.170.20">
    <property type="entry name" value="TonB-dependent receptor, beta-barrel domain"/>
    <property type="match status" value="1"/>
</dbReference>
<reference evidence="12" key="1">
    <citation type="submission" date="2022-10" db="EMBL/GenBank/DDBJ databases">
        <title>Luteolibacter sp. GHJ8, whole genome shotgun sequencing project.</title>
        <authorList>
            <person name="Zhao G."/>
            <person name="Shen L."/>
        </authorList>
    </citation>
    <scope>NUCLEOTIDE SEQUENCE</scope>
    <source>
        <strain evidence="12">GHJ8</strain>
    </source>
</reference>
<protein>
    <submittedName>
        <fullName evidence="12">TonB-dependent receptor</fullName>
    </submittedName>
</protein>
<gene>
    <name evidence="12" type="ORF">OJ996_02465</name>
</gene>
<keyword evidence="4 8" id="KW-0812">Transmembrane</keyword>
<keyword evidence="7 8" id="KW-0998">Cell outer membrane</keyword>
<feature type="domain" description="TonB-dependent receptor plug" evidence="11">
    <location>
        <begin position="43"/>
        <end position="143"/>
    </location>
</feature>
<evidence type="ECO:0000256" key="8">
    <source>
        <dbReference type="PROSITE-ProRule" id="PRU01360"/>
    </source>
</evidence>
<dbReference type="Pfam" id="PF07715">
    <property type="entry name" value="Plug"/>
    <property type="match status" value="1"/>
</dbReference>
<evidence type="ECO:0000256" key="4">
    <source>
        <dbReference type="ARBA" id="ARBA00022692"/>
    </source>
</evidence>
<keyword evidence="13" id="KW-1185">Reference proteome</keyword>
<comment type="similarity">
    <text evidence="8 9">Belongs to the TonB-dependent receptor family.</text>
</comment>
<evidence type="ECO:0000256" key="9">
    <source>
        <dbReference type="RuleBase" id="RU003357"/>
    </source>
</evidence>
<accession>A0ABT3FXV4</accession>
<dbReference type="PROSITE" id="PS52016">
    <property type="entry name" value="TONB_DEPENDENT_REC_3"/>
    <property type="match status" value="1"/>
</dbReference>
<dbReference type="InterPro" id="IPR039426">
    <property type="entry name" value="TonB-dep_rcpt-like"/>
</dbReference>
<organism evidence="12 13">
    <name type="scientific">Luteolibacter rhizosphaerae</name>
    <dbReference type="NCBI Taxonomy" id="2989719"/>
    <lineage>
        <taxon>Bacteria</taxon>
        <taxon>Pseudomonadati</taxon>
        <taxon>Verrucomicrobiota</taxon>
        <taxon>Verrucomicrobiia</taxon>
        <taxon>Verrucomicrobiales</taxon>
        <taxon>Verrucomicrobiaceae</taxon>
        <taxon>Luteolibacter</taxon>
    </lineage>
</organism>
<dbReference type="InterPro" id="IPR037066">
    <property type="entry name" value="Plug_dom_sf"/>
</dbReference>
<evidence type="ECO:0000256" key="7">
    <source>
        <dbReference type="ARBA" id="ARBA00023237"/>
    </source>
</evidence>
<feature type="domain" description="TonB-dependent receptor-like beta-barrel" evidence="10">
    <location>
        <begin position="257"/>
        <end position="678"/>
    </location>
</feature>
<dbReference type="SUPFAM" id="SSF56935">
    <property type="entry name" value="Porins"/>
    <property type="match status" value="1"/>
</dbReference>
<evidence type="ECO:0000313" key="13">
    <source>
        <dbReference type="Proteomes" id="UP001165653"/>
    </source>
</evidence>
<evidence type="ECO:0000259" key="10">
    <source>
        <dbReference type="Pfam" id="PF00593"/>
    </source>
</evidence>
<comment type="caution">
    <text evidence="12">The sequence shown here is derived from an EMBL/GenBank/DDBJ whole genome shotgun (WGS) entry which is preliminary data.</text>
</comment>
<proteinExistence type="inferred from homology"/>
<sequence length="709" mass="77913">MTWILRGQDLLEELPEEEALEEIVVTADSGGDIPPSLADFSIQKVQSIPEEVLRRNAQASLGETLAWEPGVSSGYFGPGASRPVLRGFEGVRVRMLRDDLGTFDLSDISPDHGVALEPALLDGIEIHRGPASLLYGNSAIGGAVNARSKVIARERMEKEVSGAWETRYDSQGSGRAGAGHLSLATGPWVLRFTGSARKAEDIAIGGRARTPAYQALENPQIYQPGSGALIDVPNPDGMLPNSAHQCSTWSAGLSLIPEQSPLRLGISYSRFDTRYGVPYLYPGDATDLFGDYTLELMQDRLDLEASLAPEQGPVKGIDLKLGYADYDHEELFRGLGKDAGRDYADTILAKDAFEARLDVRHEALDGRLSGTAGISANMEQLTATRAIYPPPDFQQARNELRGKGEGIYLLEKYQSGEWTGQLGYRLEASRVKALSSEQSGYVRGESGYSQSLSSALTWDREGFAGMDRLAITGMASRIERLPTATERYAFWHNAGIGRFLIGGDMDGTPLSTEASLGVELGIEAEKGPVNARVNGYHYDFDNFIFLQEAPELTGGFGRAVQYIERAATFTGFEAEIDWEIMPGLRLNLMSDYVRAENRSDHEPIPRMPPLRFGTRVEWKNDRVTVGLEARHATAQERVKPAPRAELPSDDYTLVNADMNWELPVEGQKFEFFLRLSNLLDEEGRVSTSFRKDVAPLPGRGLSLGLRHEF</sequence>
<dbReference type="Pfam" id="PF00593">
    <property type="entry name" value="TonB_dep_Rec_b-barrel"/>
    <property type="match status" value="1"/>
</dbReference>
<evidence type="ECO:0000313" key="12">
    <source>
        <dbReference type="EMBL" id="MCW1912418.1"/>
    </source>
</evidence>
<comment type="subcellular location">
    <subcellularLocation>
        <location evidence="1 8">Cell outer membrane</location>
        <topology evidence="1 8">Multi-pass membrane protein</topology>
    </subcellularLocation>
</comment>
<dbReference type="PANTHER" id="PTHR30069:SF40">
    <property type="entry name" value="TONB-DEPENDENT RECEPTOR NMB0964-RELATED"/>
    <property type="match status" value="1"/>
</dbReference>
<dbReference type="Gene3D" id="2.170.130.10">
    <property type="entry name" value="TonB-dependent receptor, plug domain"/>
    <property type="match status" value="1"/>
</dbReference>
<dbReference type="InterPro" id="IPR000531">
    <property type="entry name" value="Beta-barrel_TonB"/>
</dbReference>
<evidence type="ECO:0000259" key="11">
    <source>
        <dbReference type="Pfam" id="PF07715"/>
    </source>
</evidence>
<name>A0ABT3FXV4_9BACT</name>
<keyword evidence="3 8" id="KW-1134">Transmembrane beta strand</keyword>
<evidence type="ECO:0000256" key="3">
    <source>
        <dbReference type="ARBA" id="ARBA00022452"/>
    </source>
</evidence>
<dbReference type="EMBL" id="JAPDDR010000001">
    <property type="protein sequence ID" value="MCW1912418.1"/>
    <property type="molecule type" value="Genomic_DNA"/>
</dbReference>
<evidence type="ECO:0000256" key="1">
    <source>
        <dbReference type="ARBA" id="ARBA00004571"/>
    </source>
</evidence>
<dbReference type="RefSeq" id="WP_264510789.1">
    <property type="nucleotide sequence ID" value="NZ_JAPDDR010000001.1"/>
</dbReference>